<organism evidence="1 2">
    <name type="scientific">Flavobacterium shii</name>
    <dbReference type="NCBI Taxonomy" id="2987687"/>
    <lineage>
        <taxon>Bacteria</taxon>
        <taxon>Pseudomonadati</taxon>
        <taxon>Bacteroidota</taxon>
        <taxon>Flavobacteriia</taxon>
        <taxon>Flavobacteriales</taxon>
        <taxon>Flavobacteriaceae</taxon>
        <taxon>Flavobacterium</taxon>
    </lineage>
</organism>
<dbReference type="AlphaFoldDB" id="A0A9X2ZCR4"/>
<keyword evidence="2" id="KW-1185">Reference proteome</keyword>
<accession>A0A9X2ZCR4</accession>
<dbReference type="Proteomes" id="UP001151079">
    <property type="component" value="Unassembled WGS sequence"/>
</dbReference>
<protein>
    <submittedName>
        <fullName evidence="1">LysM domain-containing protein</fullName>
    </submittedName>
</protein>
<comment type="caution">
    <text evidence="1">The sequence shown here is derived from an EMBL/GenBank/DDBJ whole genome shotgun (WGS) entry which is preliminary data.</text>
</comment>
<dbReference type="RefSeq" id="WP_264205117.1">
    <property type="nucleotide sequence ID" value="NZ_JAOZEW010000003.1"/>
</dbReference>
<proteinExistence type="predicted"/>
<gene>
    <name evidence="1" type="ORF">OIU83_04725</name>
</gene>
<name>A0A9X2ZCR4_9FLAO</name>
<evidence type="ECO:0000313" key="1">
    <source>
        <dbReference type="EMBL" id="MCV9926940.1"/>
    </source>
</evidence>
<dbReference type="EMBL" id="JAOZEW010000003">
    <property type="protein sequence ID" value="MCV9926940.1"/>
    <property type="molecule type" value="Genomic_DNA"/>
</dbReference>
<reference evidence="1" key="1">
    <citation type="submission" date="2022-10" db="EMBL/GenBank/DDBJ databases">
        <title>Two novel species of Flavobacterium.</title>
        <authorList>
            <person name="Liu Q."/>
            <person name="Xin Y.-H."/>
        </authorList>
    </citation>
    <scope>NUCLEOTIDE SEQUENCE</scope>
    <source>
        <strain evidence="1">LS1R49</strain>
    </source>
</reference>
<sequence length="387" mass="44639">MYYIDDESEVLSYDSHRTYKIRKGDTLQSVAQDFAVDARELRYYHNRYCNIPDLIEADFKSHLKLLILAPDKSDAKTEEKVAIPKKVIFGSVPFTIPFYPVNINNNYKVKYTFESDNKIKKLEYDVSVKWLQADKNGICFFEIDRLSVLHIDGAVADTKVNGLAEDAASILYPLQVVVDQKGNWIDILNHAAIAARWEDKKPEILEYYEGKAVLEYIDAIDYTLRDEDSLLESLSDDWFLKVFFNGVHTCYGSELVLEKDTYFSIMPKKATVKADIEQKVEEYLDDANLIMIKQKGELSEEDIKDDLFINSEVVGNYSAKYLLNPNHYSIESITLECDIVLGIPKKVKIEINNLNEKKEVAIATRKSIFIAEEKKKDNFFKGLFSRF</sequence>
<evidence type="ECO:0000313" key="2">
    <source>
        <dbReference type="Proteomes" id="UP001151079"/>
    </source>
</evidence>